<evidence type="ECO:0000256" key="4">
    <source>
        <dbReference type="ARBA" id="ARBA00023155"/>
    </source>
</evidence>
<evidence type="ECO:0000313" key="11">
    <source>
        <dbReference type="Proteomes" id="UP001642482"/>
    </source>
</evidence>
<keyword evidence="3 6" id="KW-0238">DNA-binding</keyword>
<evidence type="ECO:0000313" key="10">
    <source>
        <dbReference type="EMBL" id="CAK7215918.1"/>
    </source>
</evidence>
<dbReference type="InterPro" id="IPR009057">
    <property type="entry name" value="Homeodomain-like_sf"/>
</dbReference>
<proteinExistence type="inferred from homology"/>
<dbReference type="PROSITE" id="PS00027">
    <property type="entry name" value="HOMEOBOX_1"/>
    <property type="match status" value="1"/>
</dbReference>
<keyword evidence="11" id="KW-1185">Reference proteome</keyword>
<evidence type="ECO:0000256" key="8">
    <source>
        <dbReference type="SAM" id="MobiDB-lite"/>
    </source>
</evidence>
<feature type="compositionally biased region" description="Polar residues" evidence="8">
    <location>
        <begin position="319"/>
        <end position="329"/>
    </location>
</feature>
<evidence type="ECO:0000256" key="3">
    <source>
        <dbReference type="ARBA" id="ARBA00023125"/>
    </source>
</evidence>
<dbReference type="PANTHER" id="PTHR24341">
    <property type="entry name" value="HOMEOBOX PROTEIN ENGRAILED"/>
    <property type="match status" value="1"/>
</dbReference>
<comment type="subcellular location">
    <subcellularLocation>
        <location evidence="1 6 7">Nucleus</location>
    </subcellularLocation>
</comment>
<accession>A0ABP0B8T2</accession>
<sequence>MDYSTMMHSIPQVGMPFGAVPRPNDMSRPRHAYPYPYGGEPLYLFPHVPVHHRNMTEAQMALATRQMDPKPRLGKDEVQLLENEFQKNPKPSSLRKREIAELLKVDNPRINNWFQNRRAKAKQMSRRVEPATQGDVSPSASSPSEQVDDSSMVSEYFGSQNQSLPLRASSATFPAAKQPSLALYPPVNGSAAVTHGTSPSSRSTEEYPSPKSLVFPPVTSATHELPFPPVMNGAYLATPHNTTSYSSHASPQHVSGMSEQALDGDFEQSLSAYVPFTTAMGSDNVLAHAGSYNDVEDVPQLDNDLSLIPSYEVPSFDETLSQSMSTAGSPPSIGAHSPVSAISDLRFKSPPPPSNIATRRNKGAPAMLNSTALRGQAFGPKTGIEMSGKRAEGSAPVIRRIASSSGLMANRVQKPSVPTAPRSPLYYERNKEALLQSLQTATTSSNGGPLVRSLSNNVSPVTPNEPLASNGALMGSGSSDDEHLMPYNSGAVTAGSHNPYFSMKPATLKTPPGTPGFNGLAQDGSEHQRVIENHWSFVPQDEALLTPSLGSFGSEEFPMLQTAPGYIMSSQPPTPSVHQPLGHGYFPLRLQGAGGSGAPGQSEYTFPGESYMFPGSSGKASPGRNKAKQFQFTPNVTPEDYNVEK</sequence>
<organism evidence="10 11">
    <name type="scientific">Sporothrix eucalyptigena</name>
    <dbReference type="NCBI Taxonomy" id="1812306"/>
    <lineage>
        <taxon>Eukaryota</taxon>
        <taxon>Fungi</taxon>
        <taxon>Dikarya</taxon>
        <taxon>Ascomycota</taxon>
        <taxon>Pezizomycotina</taxon>
        <taxon>Sordariomycetes</taxon>
        <taxon>Sordariomycetidae</taxon>
        <taxon>Ophiostomatales</taxon>
        <taxon>Ophiostomataceae</taxon>
        <taxon>Sporothrix</taxon>
    </lineage>
</organism>
<keyword evidence="5 6" id="KW-0539">Nucleus</keyword>
<name>A0ABP0B8T2_9PEZI</name>
<gene>
    <name evidence="10" type="ORF">SEUCBS140593_002688</name>
</gene>
<comment type="caution">
    <text evidence="10">The sequence shown here is derived from an EMBL/GenBank/DDBJ whole genome shotgun (WGS) entry which is preliminary data.</text>
</comment>
<feature type="domain" description="Homeobox" evidence="9">
    <location>
        <begin position="64"/>
        <end position="124"/>
    </location>
</feature>
<dbReference type="Gene3D" id="1.10.10.60">
    <property type="entry name" value="Homeodomain-like"/>
    <property type="match status" value="1"/>
</dbReference>
<evidence type="ECO:0000256" key="2">
    <source>
        <dbReference type="ARBA" id="ARBA00010896"/>
    </source>
</evidence>
<dbReference type="InterPro" id="IPR050720">
    <property type="entry name" value="Engrailed_Homeobox_TFs"/>
</dbReference>
<dbReference type="Pfam" id="PF00046">
    <property type="entry name" value="Homeodomain"/>
    <property type="match status" value="1"/>
</dbReference>
<comment type="similarity">
    <text evidence="2">Belongs to the engrailed homeobox family.</text>
</comment>
<evidence type="ECO:0000259" key="9">
    <source>
        <dbReference type="PROSITE" id="PS50071"/>
    </source>
</evidence>
<dbReference type="PANTHER" id="PTHR24341:SF6">
    <property type="entry name" value="HOMEOBOX PROTEIN INVECTED"/>
    <property type="match status" value="1"/>
</dbReference>
<dbReference type="SUPFAM" id="SSF46689">
    <property type="entry name" value="Homeodomain-like"/>
    <property type="match status" value="1"/>
</dbReference>
<evidence type="ECO:0000256" key="6">
    <source>
        <dbReference type="PROSITE-ProRule" id="PRU00108"/>
    </source>
</evidence>
<feature type="region of interest" description="Disordered" evidence="8">
    <location>
        <begin position="118"/>
        <end position="151"/>
    </location>
</feature>
<reference evidence="10 11" key="1">
    <citation type="submission" date="2024-01" db="EMBL/GenBank/DDBJ databases">
        <authorList>
            <person name="Allen C."/>
            <person name="Tagirdzhanova G."/>
        </authorList>
    </citation>
    <scope>NUCLEOTIDE SEQUENCE [LARGE SCALE GENOMIC DNA]</scope>
</reference>
<evidence type="ECO:0000256" key="5">
    <source>
        <dbReference type="ARBA" id="ARBA00023242"/>
    </source>
</evidence>
<feature type="region of interest" description="Disordered" evidence="8">
    <location>
        <begin position="319"/>
        <end position="338"/>
    </location>
</feature>
<dbReference type="Proteomes" id="UP001642482">
    <property type="component" value="Unassembled WGS sequence"/>
</dbReference>
<keyword evidence="4 6" id="KW-0371">Homeobox</keyword>
<dbReference type="SMART" id="SM00389">
    <property type="entry name" value="HOX"/>
    <property type="match status" value="1"/>
</dbReference>
<dbReference type="CDD" id="cd00086">
    <property type="entry name" value="homeodomain"/>
    <property type="match status" value="1"/>
</dbReference>
<protein>
    <recommendedName>
        <fullName evidence="9">Homeobox domain-containing protein</fullName>
    </recommendedName>
</protein>
<dbReference type="PROSITE" id="PS50071">
    <property type="entry name" value="HOMEOBOX_2"/>
    <property type="match status" value="1"/>
</dbReference>
<feature type="compositionally biased region" description="Polar residues" evidence="8">
    <location>
        <begin position="134"/>
        <end position="151"/>
    </location>
</feature>
<dbReference type="InterPro" id="IPR001356">
    <property type="entry name" value="HD"/>
</dbReference>
<dbReference type="EMBL" id="CAWUHD010000019">
    <property type="protein sequence ID" value="CAK7215918.1"/>
    <property type="molecule type" value="Genomic_DNA"/>
</dbReference>
<evidence type="ECO:0000256" key="1">
    <source>
        <dbReference type="ARBA" id="ARBA00004123"/>
    </source>
</evidence>
<feature type="region of interest" description="Disordered" evidence="8">
    <location>
        <begin position="604"/>
        <end position="645"/>
    </location>
</feature>
<feature type="DNA-binding region" description="Homeobox" evidence="6">
    <location>
        <begin position="66"/>
        <end position="125"/>
    </location>
</feature>
<evidence type="ECO:0000256" key="7">
    <source>
        <dbReference type="RuleBase" id="RU000682"/>
    </source>
</evidence>
<feature type="region of interest" description="Disordered" evidence="8">
    <location>
        <begin position="190"/>
        <end position="211"/>
    </location>
</feature>
<dbReference type="InterPro" id="IPR017970">
    <property type="entry name" value="Homeobox_CS"/>
</dbReference>